<evidence type="ECO:0000313" key="1">
    <source>
        <dbReference type="EMBL" id="JAD92368.1"/>
    </source>
</evidence>
<protein>
    <submittedName>
        <fullName evidence="1">Uncharacterized protein</fullName>
    </submittedName>
</protein>
<name>A0A0A9E063_ARUDO</name>
<accession>A0A0A9E063</accession>
<sequence>MHGPIQLTYFLPYIHGQLDIHSMQNFHVPGFQTYRIWCRVTAKTAQYSLVHFLQKLFSVISSVNEKKIDSLYYWQLSVDS</sequence>
<reference evidence="1" key="1">
    <citation type="submission" date="2014-09" db="EMBL/GenBank/DDBJ databases">
        <authorList>
            <person name="Magalhaes I.L.F."/>
            <person name="Oliveira U."/>
            <person name="Santos F.R."/>
            <person name="Vidigal T.H.D.A."/>
            <person name="Brescovit A.D."/>
            <person name="Santos A.J."/>
        </authorList>
    </citation>
    <scope>NUCLEOTIDE SEQUENCE</scope>
    <source>
        <tissue evidence="1">Shoot tissue taken approximately 20 cm above the soil surface</tissue>
    </source>
</reference>
<proteinExistence type="predicted"/>
<dbReference type="AlphaFoldDB" id="A0A0A9E063"/>
<dbReference type="EMBL" id="GBRH01205527">
    <property type="protein sequence ID" value="JAD92368.1"/>
    <property type="molecule type" value="Transcribed_RNA"/>
</dbReference>
<reference evidence="1" key="2">
    <citation type="journal article" date="2015" name="Data Brief">
        <title>Shoot transcriptome of the giant reed, Arundo donax.</title>
        <authorList>
            <person name="Barrero R.A."/>
            <person name="Guerrero F.D."/>
            <person name="Moolhuijzen P."/>
            <person name="Goolsby J.A."/>
            <person name="Tidwell J."/>
            <person name="Bellgard S.E."/>
            <person name="Bellgard M.I."/>
        </authorList>
    </citation>
    <scope>NUCLEOTIDE SEQUENCE</scope>
    <source>
        <tissue evidence="1">Shoot tissue taken approximately 20 cm above the soil surface</tissue>
    </source>
</reference>
<organism evidence="1">
    <name type="scientific">Arundo donax</name>
    <name type="common">Giant reed</name>
    <name type="synonym">Donax arundinaceus</name>
    <dbReference type="NCBI Taxonomy" id="35708"/>
    <lineage>
        <taxon>Eukaryota</taxon>
        <taxon>Viridiplantae</taxon>
        <taxon>Streptophyta</taxon>
        <taxon>Embryophyta</taxon>
        <taxon>Tracheophyta</taxon>
        <taxon>Spermatophyta</taxon>
        <taxon>Magnoliopsida</taxon>
        <taxon>Liliopsida</taxon>
        <taxon>Poales</taxon>
        <taxon>Poaceae</taxon>
        <taxon>PACMAD clade</taxon>
        <taxon>Arundinoideae</taxon>
        <taxon>Arundineae</taxon>
        <taxon>Arundo</taxon>
    </lineage>
</organism>